<feature type="binding site" evidence="18">
    <location>
        <position position="62"/>
    </location>
    <ligand>
        <name>K(+)</name>
        <dbReference type="ChEBI" id="CHEBI:29103"/>
    </ligand>
</feature>
<dbReference type="GO" id="GO:0110051">
    <property type="term" value="P:metabolite repair"/>
    <property type="evidence" value="ECO:0007669"/>
    <property type="project" value="TreeGrafter"/>
</dbReference>
<keyword evidence="9 18" id="KW-0630">Potassium</keyword>
<comment type="similarity">
    <text evidence="17">Belongs to the NnrD/CARKD family.</text>
</comment>
<comment type="subunit">
    <text evidence="17">Homotetramer.</text>
</comment>
<dbReference type="EMBL" id="QZCG01000010">
    <property type="protein sequence ID" value="RJE83693.1"/>
    <property type="molecule type" value="Genomic_DNA"/>
</dbReference>
<gene>
    <name evidence="17" type="primary">nnrD</name>
    <name evidence="18" type="synonym">nnrE</name>
    <name evidence="22" type="ORF">D3P04_14915</name>
</gene>
<feature type="binding site" evidence="17">
    <location>
        <begin position="446"/>
        <end position="450"/>
    </location>
    <ligand>
        <name>AMP</name>
        <dbReference type="ChEBI" id="CHEBI:456215"/>
    </ligand>
</feature>
<proteinExistence type="inferred from homology"/>
<comment type="catalytic activity">
    <reaction evidence="2 18 19">
        <text>(6R)-NADPHX = (6S)-NADPHX</text>
        <dbReference type="Rhea" id="RHEA:32227"/>
        <dbReference type="ChEBI" id="CHEBI:64076"/>
        <dbReference type="ChEBI" id="CHEBI:64077"/>
        <dbReference type="EC" id="5.1.99.6"/>
    </reaction>
</comment>
<sequence>MLFGTEILTTAQMRAIESAAMDGGELPGLTLMERAGAAVAGHIRLQWPKPGHATILCGPGNNGGDGYVIARLLAKVGWRLRVLGLDNIPGSDAGDAKRRWQEIGPILPLTLATLRESPVNSIHVDAIFGTGLSRPPQDEIAVLLRHLSHLTRHENTPLVAVDCPSGLCMDSGRWLGGDTDPPSPLAATLTIGFDSPKPGHLLASGPAACGRLIIADIGLRPWRERRTRQADLYAIWPRFPVHDRRAEPIRSVLPRMLGKGVAAGQPQDAHKYRYGHALIVGGAAGQDGAARLAARAAIRSGAGLVTLGLPDDITGHGRQGPDALMLRNIGNAEALQNLLTDRRITALCLGPGCGLRRAADLLPTAMNARLPCVLDADALSALAQNPDWVGQLPDHCVLTPHEGEFARLFPDISRRMKKPARHGPAYSRIDAVREAASHCNAVVLLKGPDSVIGAPDGRAWVHSAFDIPWLATAGSGDVLAGLITGLLARDLPVLEAAGIGCLLHAYAARLFGPGLIADDLPELLPRVYREFGL</sequence>
<dbReference type="PROSITE" id="PS51383">
    <property type="entry name" value="YJEF_C_3"/>
    <property type="match status" value="1"/>
</dbReference>
<comment type="caution">
    <text evidence="18">Lacks conserved residue(s) required for the propagation of feature annotation.</text>
</comment>
<dbReference type="GO" id="GO:0052855">
    <property type="term" value="F:ADP-dependent NAD(P)H-hydrate dehydratase activity"/>
    <property type="evidence" value="ECO:0007669"/>
    <property type="project" value="UniProtKB-UniRule"/>
</dbReference>
<dbReference type="InterPro" id="IPR029056">
    <property type="entry name" value="Ribokinase-like"/>
</dbReference>
<evidence type="ECO:0000256" key="5">
    <source>
        <dbReference type="ARBA" id="ARBA00022723"/>
    </source>
</evidence>
<dbReference type="PANTHER" id="PTHR12592:SF0">
    <property type="entry name" value="ATP-DEPENDENT (S)-NAD(P)H-HYDRATE DEHYDRATASE"/>
    <property type="match status" value="1"/>
</dbReference>
<comment type="cofactor">
    <cofactor evidence="18 19">
        <name>K(+)</name>
        <dbReference type="ChEBI" id="CHEBI:29103"/>
    </cofactor>
    <text evidence="18 19">Binds 1 potassium ion per subunit.</text>
</comment>
<keyword evidence="13" id="KW-0511">Multifunctional enzyme</keyword>
<feature type="binding site" evidence="18">
    <location>
        <begin position="61"/>
        <end position="65"/>
    </location>
    <ligand>
        <name>(6S)-NADPHX</name>
        <dbReference type="ChEBI" id="CHEBI:64076"/>
    </ligand>
</feature>
<feature type="domain" description="YjeF C-terminal" evidence="20">
    <location>
        <begin position="253"/>
        <end position="531"/>
    </location>
</feature>
<dbReference type="Gene3D" id="3.40.1190.20">
    <property type="match status" value="1"/>
</dbReference>
<evidence type="ECO:0000256" key="12">
    <source>
        <dbReference type="ARBA" id="ARBA00023239"/>
    </source>
</evidence>
<evidence type="ECO:0000256" key="8">
    <source>
        <dbReference type="ARBA" id="ARBA00022857"/>
    </source>
</evidence>
<dbReference type="OrthoDB" id="9806925at2"/>
<comment type="caution">
    <text evidence="22">The sequence shown here is derived from an EMBL/GenBank/DDBJ whole genome shotgun (WGS) entry which is preliminary data.</text>
</comment>
<evidence type="ECO:0000259" key="21">
    <source>
        <dbReference type="PROSITE" id="PS51385"/>
    </source>
</evidence>
<dbReference type="NCBIfam" id="TIGR00196">
    <property type="entry name" value="yjeF_cterm"/>
    <property type="match status" value="1"/>
</dbReference>
<dbReference type="SUPFAM" id="SSF64153">
    <property type="entry name" value="YjeF N-terminal domain-like"/>
    <property type="match status" value="1"/>
</dbReference>
<dbReference type="InterPro" id="IPR017953">
    <property type="entry name" value="Carbohydrate_kinase_pred_CS"/>
</dbReference>
<feature type="binding site" evidence="17">
    <location>
        <position position="352"/>
    </location>
    <ligand>
        <name>(6S)-NADPHX</name>
        <dbReference type="ChEBI" id="CHEBI:64076"/>
    </ligand>
</feature>
<feature type="domain" description="YjeF N-terminal" evidence="21">
    <location>
        <begin position="13"/>
        <end position="225"/>
    </location>
</feature>
<evidence type="ECO:0000256" key="14">
    <source>
        <dbReference type="ARBA" id="ARBA00025153"/>
    </source>
</evidence>
<dbReference type="Pfam" id="PF03853">
    <property type="entry name" value="YjeF_N"/>
    <property type="match status" value="1"/>
</dbReference>
<evidence type="ECO:0000259" key="20">
    <source>
        <dbReference type="PROSITE" id="PS51383"/>
    </source>
</evidence>
<comment type="catalytic activity">
    <reaction evidence="1 18 19">
        <text>(6R)-NADHX = (6S)-NADHX</text>
        <dbReference type="Rhea" id="RHEA:32215"/>
        <dbReference type="ChEBI" id="CHEBI:64074"/>
        <dbReference type="ChEBI" id="CHEBI:64075"/>
        <dbReference type="EC" id="5.1.99.6"/>
    </reaction>
</comment>
<keyword evidence="8 17" id="KW-0521">NADP</keyword>
<evidence type="ECO:0000256" key="16">
    <source>
        <dbReference type="ARBA" id="ARBA00049209"/>
    </source>
</evidence>
<dbReference type="GO" id="GO:0046496">
    <property type="term" value="P:nicotinamide nucleotide metabolic process"/>
    <property type="evidence" value="ECO:0007669"/>
    <property type="project" value="UniProtKB-UniRule"/>
</dbReference>
<dbReference type="GO" id="GO:0046872">
    <property type="term" value="F:metal ion binding"/>
    <property type="evidence" value="ECO:0007669"/>
    <property type="project" value="UniProtKB-UniRule"/>
</dbReference>
<dbReference type="InterPro" id="IPR030677">
    <property type="entry name" value="Nnr"/>
</dbReference>
<reference evidence="23" key="1">
    <citation type="submission" date="2018-09" db="EMBL/GenBank/DDBJ databases">
        <title>Acidovorax cavernicola nov. sp. isolated from Gruta de las Maravillas (Aracena, Spain).</title>
        <authorList>
            <person name="Jurado V."/>
            <person name="Gutierrez-Patricio S."/>
            <person name="Gonzalez-Pimentel J.L."/>
            <person name="Miller A.Z."/>
            <person name="Laiz L."/>
            <person name="Saiz-Jimenez C."/>
        </authorList>
    </citation>
    <scope>NUCLEOTIDE SEQUENCE [LARGE SCALE GENOMIC DNA]</scope>
    <source>
        <strain evidence="23">1011MAR3C25</strain>
    </source>
</reference>
<dbReference type="InterPro" id="IPR000631">
    <property type="entry name" value="CARKD"/>
</dbReference>
<comment type="similarity">
    <text evidence="18">Belongs to the NnrE/AIBP family.</text>
</comment>
<comment type="function">
    <text evidence="18">Catalyzes the epimerization of the S- and R-forms of NAD(P)HX, a damaged form of NAD(P)H that is a result of enzymatic or heat-dependent hydration. This is a prerequisite for the S-specific NAD(P)H-hydrate dehydratase to allow the repair of both epimers of NAD(P)HX.</text>
</comment>
<dbReference type="RefSeq" id="WP_119750279.1">
    <property type="nucleotide sequence ID" value="NZ_QZCG01000010.1"/>
</dbReference>
<keyword evidence="6 17" id="KW-0547">Nucleotide-binding</keyword>
<dbReference type="AlphaFoldDB" id="A0A418SRU7"/>
<evidence type="ECO:0000256" key="3">
    <source>
        <dbReference type="ARBA" id="ARBA00006001"/>
    </source>
</evidence>
<evidence type="ECO:0000256" key="13">
    <source>
        <dbReference type="ARBA" id="ARBA00023268"/>
    </source>
</evidence>
<evidence type="ECO:0000256" key="15">
    <source>
        <dbReference type="ARBA" id="ARBA00048238"/>
    </source>
</evidence>
<feature type="binding site" evidence="17">
    <location>
        <position position="476"/>
    </location>
    <ligand>
        <name>AMP</name>
        <dbReference type="ChEBI" id="CHEBI:456215"/>
    </ligand>
</feature>
<evidence type="ECO:0000313" key="23">
    <source>
        <dbReference type="Proteomes" id="UP000284202"/>
    </source>
</evidence>
<evidence type="ECO:0000256" key="7">
    <source>
        <dbReference type="ARBA" id="ARBA00022840"/>
    </source>
</evidence>
<dbReference type="HAMAP" id="MF_01966">
    <property type="entry name" value="NADHX_epimerase"/>
    <property type="match status" value="1"/>
</dbReference>
<feature type="binding site" evidence="18">
    <location>
        <position position="165"/>
    </location>
    <ligand>
        <name>K(+)</name>
        <dbReference type="ChEBI" id="CHEBI:29103"/>
    </ligand>
</feature>
<dbReference type="Pfam" id="PF01256">
    <property type="entry name" value="Carb_kinase"/>
    <property type="match status" value="1"/>
</dbReference>
<dbReference type="HAMAP" id="MF_01965">
    <property type="entry name" value="NADHX_dehydratase"/>
    <property type="match status" value="1"/>
</dbReference>
<accession>A0A418SRU7</accession>
<evidence type="ECO:0000256" key="1">
    <source>
        <dbReference type="ARBA" id="ARBA00000013"/>
    </source>
</evidence>
<keyword evidence="10 17" id="KW-0520">NAD</keyword>
<evidence type="ECO:0000256" key="4">
    <source>
        <dbReference type="ARBA" id="ARBA00009524"/>
    </source>
</evidence>
<comment type="catalytic activity">
    <reaction evidence="16 17 19">
        <text>(6S)-NADPHX + ADP = AMP + phosphate + NADPH + H(+)</text>
        <dbReference type="Rhea" id="RHEA:32235"/>
        <dbReference type="ChEBI" id="CHEBI:15378"/>
        <dbReference type="ChEBI" id="CHEBI:43474"/>
        <dbReference type="ChEBI" id="CHEBI:57783"/>
        <dbReference type="ChEBI" id="CHEBI:64076"/>
        <dbReference type="ChEBI" id="CHEBI:456215"/>
        <dbReference type="ChEBI" id="CHEBI:456216"/>
        <dbReference type="EC" id="4.2.1.136"/>
    </reaction>
</comment>
<dbReference type="NCBIfam" id="TIGR00197">
    <property type="entry name" value="yjeF_nterm"/>
    <property type="match status" value="1"/>
</dbReference>
<name>A0A418SRU7_9RHOB</name>
<organism evidence="22 23">
    <name type="scientific">Paracoccus onubensis</name>
    <dbReference type="NCBI Taxonomy" id="1675788"/>
    <lineage>
        <taxon>Bacteria</taxon>
        <taxon>Pseudomonadati</taxon>
        <taxon>Pseudomonadota</taxon>
        <taxon>Alphaproteobacteria</taxon>
        <taxon>Rhodobacterales</taxon>
        <taxon>Paracoccaceae</taxon>
        <taxon>Paracoccus</taxon>
    </lineage>
</organism>
<feature type="binding site" evidence="18">
    <location>
        <begin position="129"/>
        <end position="135"/>
    </location>
    <ligand>
        <name>(6S)-NADPHX</name>
        <dbReference type="ChEBI" id="CHEBI:64076"/>
    </ligand>
</feature>
<evidence type="ECO:0000256" key="9">
    <source>
        <dbReference type="ARBA" id="ARBA00022958"/>
    </source>
</evidence>
<evidence type="ECO:0000256" key="19">
    <source>
        <dbReference type="PIRNR" id="PIRNR017184"/>
    </source>
</evidence>
<dbReference type="EC" id="5.1.99.6" evidence="19"/>
<comment type="catalytic activity">
    <reaction evidence="15 17 19">
        <text>(6S)-NADHX + ADP = AMP + phosphate + NADH + H(+)</text>
        <dbReference type="Rhea" id="RHEA:32223"/>
        <dbReference type="ChEBI" id="CHEBI:15378"/>
        <dbReference type="ChEBI" id="CHEBI:43474"/>
        <dbReference type="ChEBI" id="CHEBI:57945"/>
        <dbReference type="ChEBI" id="CHEBI:64074"/>
        <dbReference type="ChEBI" id="CHEBI:456215"/>
        <dbReference type="ChEBI" id="CHEBI:456216"/>
        <dbReference type="EC" id="4.2.1.136"/>
    </reaction>
</comment>
<evidence type="ECO:0000256" key="18">
    <source>
        <dbReference type="HAMAP-Rule" id="MF_01966"/>
    </source>
</evidence>
<dbReference type="InterPro" id="IPR004443">
    <property type="entry name" value="YjeF_N_dom"/>
</dbReference>
<dbReference type="PROSITE" id="PS51385">
    <property type="entry name" value="YJEF_N"/>
    <property type="match status" value="1"/>
</dbReference>
<dbReference type="CDD" id="cd01171">
    <property type="entry name" value="YXKO-related"/>
    <property type="match status" value="1"/>
</dbReference>
<dbReference type="PROSITE" id="PS01050">
    <property type="entry name" value="YJEF_C_2"/>
    <property type="match status" value="1"/>
</dbReference>
<dbReference type="InterPro" id="IPR036652">
    <property type="entry name" value="YjeF_N_dom_sf"/>
</dbReference>
<dbReference type="PIRSF" id="PIRSF017184">
    <property type="entry name" value="Nnr"/>
    <property type="match status" value="1"/>
</dbReference>
<feature type="binding site" evidence="17">
    <location>
        <position position="289"/>
    </location>
    <ligand>
        <name>(6S)-NADPHX</name>
        <dbReference type="ChEBI" id="CHEBI:64076"/>
    </ligand>
</feature>
<comment type="cofactor">
    <cofactor evidence="17">
        <name>Mg(2+)</name>
        <dbReference type="ChEBI" id="CHEBI:18420"/>
    </cofactor>
</comment>
<dbReference type="PANTHER" id="PTHR12592">
    <property type="entry name" value="ATP-DEPENDENT (S)-NAD(P)H-HYDRATE DEHYDRATASE FAMILY MEMBER"/>
    <property type="match status" value="1"/>
</dbReference>
<keyword evidence="11 18" id="KW-0413">Isomerase</keyword>
<dbReference type="EC" id="4.2.1.136" evidence="19"/>
<comment type="similarity">
    <text evidence="4 19">In the C-terminal section; belongs to the NnrD/CARKD family.</text>
</comment>
<dbReference type="GO" id="GO:0005524">
    <property type="term" value="F:ATP binding"/>
    <property type="evidence" value="ECO:0007669"/>
    <property type="project" value="UniProtKB-UniRule"/>
</dbReference>
<feature type="binding site" evidence="18">
    <location>
        <position position="125"/>
    </location>
    <ligand>
        <name>K(+)</name>
        <dbReference type="ChEBI" id="CHEBI:29103"/>
    </ligand>
</feature>
<dbReference type="GO" id="GO:0052856">
    <property type="term" value="F:NAD(P)HX epimerase activity"/>
    <property type="evidence" value="ECO:0007669"/>
    <property type="project" value="UniProtKB-UniRule"/>
</dbReference>
<dbReference type="Gene3D" id="3.40.50.10260">
    <property type="entry name" value="YjeF N-terminal domain"/>
    <property type="match status" value="1"/>
</dbReference>
<evidence type="ECO:0000256" key="17">
    <source>
        <dbReference type="HAMAP-Rule" id="MF_01965"/>
    </source>
</evidence>
<feature type="binding site" evidence="18">
    <location>
        <position position="162"/>
    </location>
    <ligand>
        <name>(6S)-NADPHX</name>
        <dbReference type="ChEBI" id="CHEBI:64076"/>
    </ligand>
</feature>
<keyword evidence="5 18" id="KW-0479">Metal-binding</keyword>
<keyword evidence="12 17" id="KW-0456">Lyase</keyword>
<evidence type="ECO:0000256" key="2">
    <source>
        <dbReference type="ARBA" id="ARBA00000909"/>
    </source>
</evidence>
<evidence type="ECO:0000313" key="22">
    <source>
        <dbReference type="EMBL" id="RJE83693.1"/>
    </source>
</evidence>
<protein>
    <recommendedName>
        <fullName evidence="19">Bifunctional NAD(P)H-hydrate repair enzyme</fullName>
    </recommendedName>
    <alternativeName>
        <fullName evidence="19">Nicotinamide nucleotide repair protein</fullName>
    </alternativeName>
    <domain>
        <recommendedName>
            <fullName evidence="19">ADP-dependent (S)-NAD(P)H-hydrate dehydratase</fullName>
            <ecNumber evidence="19">4.2.1.136</ecNumber>
        </recommendedName>
        <alternativeName>
            <fullName evidence="19">ADP-dependent NAD(P)HX dehydratase</fullName>
        </alternativeName>
    </domain>
    <domain>
        <recommendedName>
            <fullName evidence="19">NAD(P)H-hydrate epimerase</fullName>
            <ecNumber evidence="19">5.1.99.6</ecNumber>
        </recommendedName>
    </domain>
</protein>
<comment type="similarity">
    <text evidence="3 19">In the N-terminal section; belongs to the NnrE/AIBP family.</text>
</comment>
<evidence type="ECO:0000256" key="6">
    <source>
        <dbReference type="ARBA" id="ARBA00022741"/>
    </source>
</evidence>
<keyword evidence="23" id="KW-1185">Reference proteome</keyword>
<evidence type="ECO:0000256" key="11">
    <source>
        <dbReference type="ARBA" id="ARBA00023235"/>
    </source>
</evidence>
<dbReference type="SUPFAM" id="SSF53613">
    <property type="entry name" value="Ribokinase-like"/>
    <property type="match status" value="1"/>
</dbReference>
<feature type="binding site" evidence="17">
    <location>
        <position position="401"/>
    </location>
    <ligand>
        <name>(6S)-NADPHX</name>
        <dbReference type="ChEBI" id="CHEBI:64076"/>
    </ligand>
</feature>
<comment type="function">
    <text evidence="17">Catalyzes the dehydration of the S-form of NAD(P)HX at the expense of ADP, which is converted to AMP. Together with NAD(P)HX epimerase, which catalyzes the epimerization of the S- and R-forms, the enzyme allows the repair of both epimers of NAD(P)HX, a damaged form of NAD(P)H that is a result of enzymatic or heat-dependent hydration.</text>
</comment>
<comment type="function">
    <text evidence="14 19">Bifunctional enzyme that catalyzes the epimerization of the S- and R-forms of NAD(P)HX and the dehydration of the S-form of NAD(P)HX at the expense of ADP, which is converted to AMP. This allows the repair of both epimers of NAD(P)HX, a damaged form of NAD(P)H that is a result of enzymatic or heat-dependent hydration.</text>
</comment>
<dbReference type="Proteomes" id="UP000284202">
    <property type="component" value="Unassembled WGS sequence"/>
</dbReference>
<feature type="binding site" evidence="17">
    <location>
        <position position="477"/>
    </location>
    <ligand>
        <name>(6S)-NADPHX</name>
        <dbReference type="ChEBI" id="CHEBI:64076"/>
    </ligand>
</feature>
<evidence type="ECO:0000256" key="10">
    <source>
        <dbReference type="ARBA" id="ARBA00023027"/>
    </source>
</evidence>
<keyword evidence="7 17" id="KW-0067">ATP-binding</keyword>